<dbReference type="Pfam" id="PF01261">
    <property type="entry name" value="AP_endonuc_2"/>
    <property type="match status" value="1"/>
</dbReference>
<organism evidence="2 3">
    <name type="scientific">Arcticibacter svalbardensis MN12-7</name>
    <dbReference type="NCBI Taxonomy" id="1150600"/>
    <lineage>
        <taxon>Bacteria</taxon>
        <taxon>Pseudomonadati</taxon>
        <taxon>Bacteroidota</taxon>
        <taxon>Sphingobacteriia</taxon>
        <taxon>Sphingobacteriales</taxon>
        <taxon>Sphingobacteriaceae</taxon>
        <taxon>Arcticibacter</taxon>
    </lineage>
</organism>
<gene>
    <name evidence="2" type="ORF">ADIARSV_1105</name>
</gene>
<name>R9GVC1_9SPHI</name>
<dbReference type="InterPro" id="IPR050312">
    <property type="entry name" value="IolE/XylAMocC-like"/>
</dbReference>
<feature type="domain" description="Xylose isomerase-like TIM barrel" evidence="1">
    <location>
        <begin position="28"/>
        <end position="245"/>
    </location>
</feature>
<dbReference type="PANTHER" id="PTHR12110:SF41">
    <property type="entry name" value="INOSOSE DEHYDRATASE"/>
    <property type="match status" value="1"/>
</dbReference>
<evidence type="ECO:0000313" key="2">
    <source>
        <dbReference type="EMBL" id="EOR95792.1"/>
    </source>
</evidence>
<sequence length="269" mass="30452">MALPSTKKVGLQLYTLRDELPKDPRKVIAQVAAAGYKEVELFGYADNKFWGLSPQELQQVLKSNELHAISGHYDFTEFLGPDGKMDKLNSYIEAATILKHQYLVVPYLADNLRQTADDYRKLADKFNQAAAICKKAGLQFGYHNHAFEFQDLNGVIGYETLLKETDPDLVKFEMDLYWVVKAGKDPVEMFKEYPGKFSMWHVKDMDKTDSTKNTEIGNGSIDYKKIFASAKLAGLEHCIVEQENFAIDPFVSIKESATYTTKVLIPELG</sequence>
<dbReference type="STRING" id="1150600.ADIARSV_1105"/>
<dbReference type="InterPro" id="IPR013022">
    <property type="entry name" value="Xyl_isomerase-like_TIM-brl"/>
</dbReference>
<dbReference type="SUPFAM" id="SSF51658">
    <property type="entry name" value="Xylose isomerase-like"/>
    <property type="match status" value="1"/>
</dbReference>
<reference evidence="2 3" key="1">
    <citation type="journal article" date="2013" name="Genome Announc.">
        <title>Draft Genome Sequence of Arcticibacter svalbardensis Strain MN12-7T, a Member of the Family Sphingobacteriaceae Isolated from an Arctic Soil Sample.</title>
        <authorList>
            <person name="Shivaji S."/>
            <person name="Ara S."/>
            <person name="Prasad S."/>
            <person name="Manasa B.P."/>
            <person name="Begum Z."/>
            <person name="Singh A."/>
            <person name="Kumar Pinnaka A."/>
        </authorList>
    </citation>
    <scope>NUCLEOTIDE SEQUENCE [LARGE SCALE GENOMIC DNA]</scope>
    <source>
        <strain evidence="2 3">MN12-7</strain>
    </source>
</reference>
<dbReference type="PANTHER" id="PTHR12110">
    <property type="entry name" value="HYDROXYPYRUVATE ISOMERASE"/>
    <property type="match status" value="1"/>
</dbReference>
<keyword evidence="3" id="KW-1185">Reference proteome</keyword>
<comment type="caution">
    <text evidence="2">The sequence shown here is derived from an EMBL/GenBank/DDBJ whole genome shotgun (WGS) entry which is preliminary data.</text>
</comment>
<dbReference type="eggNOG" id="COG1082">
    <property type="taxonomic scope" value="Bacteria"/>
</dbReference>
<dbReference type="PATRIC" id="fig|1150600.3.peg.1087"/>
<dbReference type="AlphaFoldDB" id="R9GVC1"/>
<evidence type="ECO:0000259" key="1">
    <source>
        <dbReference type="Pfam" id="PF01261"/>
    </source>
</evidence>
<protein>
    <submittedName>
        <fullName evidence="2">Xylose isomerase domain protein TIM barrel</fullName>
    </submittedName>
</protein>
<dbReference type="GO" id="GO:0016853">
    <property type="term" value="F:isomerase activity"/>
    <property type="evidence" value="ECO:0007669"/>
    <property type="project" value="UniProtKB-KW"/>
</dbReference>
<keyword evidence="2" id="KW-0413">Isomerase</keyword>
<evidence type="ECO:0000313" key="3">
    <source>
        <dbReference type="Proteomes" id="UP000014174"/>
    </source>
</evidence>
<dbReference type="EMBL" id="AQPN01000043">
    <property type="protein sequence ID" value="EOR95792.1"/>
    <property type="molecule type" value="Genomic_DNA"/>
</dbReference>
<dbReference type="Gene3D" id="3.20.20.150">
    <property type="entry name" value="Divalent-metal-dependent TIM barrel enzymes"/>
    <property type="match status" value="1"/>
</dbReference>
<dbReference type="InterPro" id="IPR036237">
    <property type="entry name" value="Xyl_isomerase-like_sf"/>
</dbReference>
<proteinExistence type="predicted"/>
<accession>R9GVC1</accession>
<dbReference type="Proteomes" id="UP000014174">
    <property type="component" value="Unassembled WGS sequence"/>
</dbReference>